<dbReference type="InterPro" id="IPR010921">
    <property type="entry name" value="Trp_repressor/repl_initiator"/>
</dbReference>
<evidence type="ECO:0000313" key="1">
    <source>
        <dbReference type="EMBL" id="SHI71910.1"/>
    </source>
</evidence>
<dbReference type="Gene3D" id="1.10.1270.10">
    <property type="entry name" value="TrpR-like"/>
    <property type="match status" value="1"/>
</dbReference>
<dbReference type="SUPFAM" id="SSF48295">
    <property type="entry name" value="TrpR-like"/>
    <property type="match status" value="1"/>
</dbReference>
<dbReference type="GO" id="GO:0003700">
    <property type="term" value="F:DNA-binding transcription factor activity"/>
    <property type="evidence" value="ECO:0007669"/>
    <property type="project" value="InterPro"/>
</dbReference>
<evidence type="ECO:0000313" key="2">
    <source>
        <dbReference type="Proteomes" id="UP000324781"/>
    </source>
</evidence>
<dbReference type="InterPro" id="IPR013368">
    <property type="entry name" value="YecD_YerC"/>
</dbReference>
<dbReference type="Pfam" id="PF01371">
    <property type="entry name" value="Trp_repressor"/>
    <property type="match status" value="1"/>
</dbReference>
<dbReference type="Proteomes" id="UP000324781">
    <property type="component" value="Unassembled WGS sequence"/>
</dbReference>
<accession>A0A1M6DFI0</accession>
<dbReference type="InterPro" id="IPR038116">
    <property type="entry name" value="TrpR-like_sf"/>
</dbReference>
<dbReference type="NCBIfam" id="TIGR02531">
    <property type="entry name" value="yecD_yerC"/>
    <property type="match status" value="1"/>
</dbReference>
<dbReference type="AlphaFoldDB" id="A0A1M6DFI0"/>
<proteinExistence type="predicted"/>
<dbReference type="PIRSF" id="PIRSF012508">
    <property type="entry name" value="YerC"/>
    <property type="match status" value="1"/>
</dbReference>
<protein>
    <submittedName>
        <fullName evidence="1">Trp operon repressor family</fullName>
    </submittedName>
</protein>
<gene>
    <name evidence="1" type="ORF">SAMN05444373_100768</name>
</gene>
<keyword evidence="2" id="KW-1185">Reference proteome</keyword>
<organism evidence="1 2">
    <name type="scientific">Thermoclostridium caenicola</name>
    <dbReference type="NCBI Taxonomy" id="659425"/>
    <lineage>
        <taxon>Bacteria</taxon>
        <taxon>Bacillati</taxon>
        <taxon>Bacillota</taxon>
        <taxon>Clostridia</taxon>
        <taxon>Eubacteriales</taxon>
        <taxon>Oscillospiraceae</taxon>
        <taxon>Thermoclostridium</taxon>
    </lineage>
</organism>
<dbReference type="InterPro" id="IPR000831">
    <property type="entry name" value="Trp_repress"/>
</dbReference>
<name>A0A1M6DFI0_9FIRM</name>
<dbReference type="PANTHER" id="PTHR40080:SF1">
    <property type="entry name" value="TRPR-LIKE PROTEIN YERC_YECD"/>
    <property type="match status" value="1"/>
</dbReference>
<sequence length="121" mass="14115">MLKDISVNIRRKCVPEMMALNHKLKDKATDRLFEAILTLRNIEECYNFFEDLGTVAEIKAFAQRFEVASMLMDKKTYREIREKTGASEATISRVNRALFYGADGYKLVLERLKEKESEKKD</sequence>
<reference evidence="1 2" key="1">
    <citation type="submission" date="2016-11" db="EMBL/GenBank/DDBJ databases">
        <authorList>
            <person name="Varghese N."/>
            <person name="Submissions S."/>
        </authorList>
    </citation>
    <scope>NUCLEOTIDE SEQUENCE [LARGE SCALE GENOMIC DNA]</scope>
    <source>
        <strain evidence="1 2">DSM 19027</strain>
    </source>
</reference>
<dbReference type="EMBL" id="FQZP01000007">
    <property type="protein sequence ID" value="SHI71910.1"/>
    <property type="molecule type" value="Genomic_DNA"/>
</dbReference>
<dbReference type="PANTHER" id="PTHR40080">
    <property type="entry name" value="LMO1763 PROTEIN"/>
    <property type="match status" value="1"/>
</dbReference>
<dbReference type="GO" id="GO:0043565">
    <property type="term" value="F:sequence-specific DNA binding"/>
    <property type="evidence" value="ECO:0007669"/>
    <property type="project" value="InterPro"/>
</dbReference>